<evidence type="ECO:0000313" key="6">
    <source>
        <dbReference type="Proteomes" id="UP000575898"/>
    </source>
</evidence>
<dbReference type="EC" id="4.3.3.7" evidence="5"/>
<dbReference type="PIRSF" id="PIRSF001365">
    <property type="entry name" value="DHDPS"/>
    <property type="match status" value="1"/>
</dbReference>
<gene>
    <name evidence="5" type="ORF">HNQ59_002358</name>
</gene>
<feature type="active site" description="Schiff-base intermediate with substrate" evidence="3">
    <location>
        <position position="163"/>
    </location>
</feature>
<keyword evidence="1 2" id="KW-0456">Lyase</keyword>
<dbReference type="GO" id="GO:0008840">
    <property type="term" value="F:4-hydroxy-tetrahydrodipicolinate synthase activity"/>
    <property type="evidence" value="ECO:0007669"/>
    <property type="project" value="UniProtKB-EC"/>
</dbReference>
<dbReference type="InterPro" id="IPR002220">
    <property type="entry name" value="DapA-like"/>
</dbReference>
<dbReference type="Gene3D" id="3.20.20.70">
    <property type="entry name" value="Aldolase class I"/>
    <property type="match status" value="1"/>
</dbReference>
<dbReference type="PRINTS" id="PR00146">
    <property type="entry name" value="DHPICSNTHASE"/>
</dbReference>
<dbReference type="AlphaFoldDB" id="A0A840MKW9"/>
<proteinExistence type="inferred from homology"/>
<dbReference type="CDD" id="cd00408">
    <property type="entry name" value="DHDPS-like"/>
    <property type="match status" value="1"/>
</dbReference>
<evidence type="ECO:0000256" key="2">
    <source>
        <dbReference type="PIRNR" id="PIRNR001365"/>
    </source>
</evidence>
<comment type="caution">
    <text evidence="5">The sequence shown here is derived from an EMBL/GenBank/DDBJ whole genome shotgun (WGS) entry which is preliminary data.</text>
</comment>
<dbReference type="PANTHER" id="PTHR12128">
    <property type="entry name" value="DIHYDRODIPICOLINATE SYNTHASE"/>
    <property type="match status" value="1"/>
</dbReference>
<evidence type="ECO:0000313" key="5">
    <source>
        <dbReference type="EMBL" id="MBB5019060.1"/>
    </source>
</evidence>
<sequence length="297" mass="32065">MSLRFKGVMPAITTPFNADLSIDHAMLVEHAKWQIEAGCTALIPCGSLGESATLTFDEKLAIIRTLATKTNVPVVPGIASLSTAEAVKLAQAAEAEGAQGLMVLPPYVYSTDWREMKAHVAAVIQATKLPCIVYNNPVAYRTDFQPSQIQELANEFENVAAVKESSTDARRVTAIKALLGDRVTLGVGVDDCLVEGVAAGAEFWIAGLVNAFPHESVKLYDLAMAGDWQAAAKLYAWFLPLLRLDTVPKFVQLIKLTQERLGWGNSRVRPPRLEVVGDELAAAQAVIDTALQNRPAI</sequence>
<dbReference type="InterPro" id="IPR013785">
    <property type="entry name" value="Aldolase_TIM"/>
</dbReference>
<name>A0A840MKW9_9PROT</name>
<evidence type="ECO:0000256" key="4">
    <source>
        <dbReference type="PIRSR" id="PIRSR001365-2"/>
    </source>
</evidence>
<evidence type="ECO:0000256" key="1">
    <source>
        <dbReference type="ARBA" id="ARBA00023239"/>
    </source>
</evidence>
<organism evidence="5 6">
    <name type="scientific">Chitinivorax tropicus</name>
    <dbReference type="NCBI Taxonomy" id="714531"/>
    <lineage>
        <taxon>Bacteria</taxon>
        <taxon>Pseudomonadati</taxon>
        <taxon>Pseudomonadota</taxon>
        <taxon>Betaproteobacteria</taxon>
        <taxon>Chitinivorax</taxon>
    </lineage>
</organism>
<feature type="active site" description="Proton donor/acceptor" evidence="3">
    <location>
        <position position="134"/>
    </location>
</feature>
<dbReference type="PANTHER" id="PTHR12128:SF72">
    <property type="entry name" value="DIHYDRODIPICOLINATE SYNTHASE"/>
    <property type="match status" value="1"/>
</dbReference>
<feature type="binding site" evidence="4">
    <location>
        <position position="205"/>
    </location>
    <ligand>
        <name>pyruvate</name>
        <dbReference type="ChEBI" id="CHEBI:15361"/>
    </ligand>
</feature>
<evidence type="ECO:0000256" key="3">
    <source>
        <dbReference type="PIRSR" id="PIRSR001365-1"/>
    </source>
</evidence>
<dbReference type="SMART" id="SM01130">
    <property type="entry name" value="DHDPS"/>
    <property type="match status" value="1"/>
</dbReference>
<dbReference type="RefSeq" id="WP_184039267.1">
    <property type="nucleotide sequence ID" value="NZ_JACHHY010000013.1"/>
</dbReference>
<dbReference type="Pfam" id="PF00701">
    <property type="entry name" value="DHDPS"/>
    <property type="match status" value="1"/>
</dbReference>
<reference evidence="5 6" key="1">
    <citation type="submission" date="2020-08" db="EMBL/GenBank/DDBJ databases">
        <title>Genomic Encyclopedia of Type Strains, Phase IV (KMG-IV): sequencing the most valuable type-strain genomes for metagenomic binning, comparative biology and taxonomic classification.</title>
        <authorList>
            <person name="Goeker M."/>
        </authorList>
    </citation>
    <scope>NUCLEOTIDE SEQUENCE [LARGE SCALE GENOMIC DNA]</scope>
    <source>
        <strain evidence="5 6">DSM 27165</strain>
    </source>
</reference>
<comment type="similarity">
    <text evidence="2">Belongs to the DapA family.</text>
</comment>
<dbReference type="EMBL" id="JACHHY010000013">
    <property type="protein sequence ID" value="MBB5019060.1"/>
    <property type="molecule type" value="Genomic_DNA"/>
</dbReference>
<protein>
    <submittedName>
        <fullName evidence="5">4-hydroxy-tetrahydrodipicolinate synthase</fullName>
        <ecNumber evidence="5">4.3.3.7</ecNumber>
    </submittedName>
</protein>
<keyword evidence="6" id="KW-1185">Reference proteome</keyword>
<accession>A0A840MKW9</accession>
<dbReference type="Proteomes" id="UP000575898">
    <property type="component" value="Unassembled WGS sequence"/>
</dbReference>
<dbReference type="SUPFAM" id="SSF51569">
    <property type="entry name" value="Aldolase"/>
    <property type="match status" value="1"/>
</dbReference>